<evidence type="ECO:0000313" key="2">
    <source>
        <dbReference type="EMBL" id="AEA24814.1"/>
    </source>
</evidence>
<evidence type="ECO:0000313" key="3">
    <source>
        <dbReference type="Proteomes" id="UP000007809"/>
    </source>
</evidence>
<gene>
    <name evidence="2" type="ordered locus">Psed_2611</name>
</gene>
<dbReference type="HOGENOM" id="CLU_025133_0_0_11"/>
<dbReference type="KEGG" id="pdx:Psed_2611"/>
<keyword evidence="3" id="KW-1185">Reference proteome</keyword>
<dbReference type="Gene3D" id="3.40.50.300">
    <property type="entry name" value="P-loop containing nucleotide triphosphate hydrolases"/>
    <property type="match status" value="1"/>
</dbReference>
<reference evidence="2 3" key="1">
    <citation type="journal article" date="2011" name="J. Bacteriol.">
        <title>Genome sequence of the 1,4-dioxane-degrading Pseudonocardia dioxanivorans strain CB1190.</title>
        <authorList>
            <person name="Sales C.M."/>
            <person name="Mahendra S."/>
            <person name="Grostern A."/>
            <person name="Parales R.E."/>
            <person name="Goodwin L.A."/>
            <person name="Woyke T."/>
            <person name="Nolan M."/>
            <person name="Lapidus A."/>
            <person name="Chertkov O."/>
            <person name="Ovchinnikova G."/>
            <person name="Sczyrba A."/>
            <person name="Alvarez-Cohen L."/>
        </authorList>
    </citation>
    <scope>NUCLEOTIDE SEQUENCE [LARGE SCALE GENOMIC DNA]</scope>
    <source>
        <strain evidence="3">ATCC 55486 / DSM 44775 / JCM 13855 / CB1190</strain>
    </source>
</reference>
<feature type="region of interest" description="Disordered" evidence="1">
    <location>
        <begin position="1"/>
        <end position="40"/>
    </location>
</feature>
<dbReference type="AlphaFoldDB" id="F4CZY1"/>
<dbReference type="SUPFAM" id="SSF52540">
    <property type="entry name" value="P-loop containing nucleoside triphosphate hydrolases"/>
    <property type="match status" value="1"/>
</dbReference>
<feature type="compositionally biased region" description="Basic and acidic residues" evidence="1">
    <location>
        <begin position="24"/>
        <end position="35"/>
    </location>
</feature>
<dbReference type="STRING" id="675635.Psed_2611"/>
<dbReference type="InterPro" id="IPR027417">
    <property type="entry name" value="P-loop_NTPase"/>
</dbReference>
<evidence type="ECO:0000256" key="1">
    <source>
        <dbReference type="SAM" id="MobiDB-lite"/>
    </source>
</evidence>
<name>F4CZY1_PSEUX</name>
<organism evidence="2 3">
    <name type="scientific">Pseudonocardia dioxanivorans (strain ATCC 55486 / DSM 44775 / JCM 13855 / CB1190)</name>
    <dbReference type="NCBI Taxonomy" id="675635"/>
    <lineage>
        <taxon>Bacteria</taxon>
        <taxon>Bacillati</taxon>
        <taxon>Actinomycetota</taxon>
        <taxon>Actinomycetes</taxon>
        <taxon>Pseudonocardiales</taxon>
        <taxon>Pseudonocardiaceae</taxon>
        <taxon>Pseudonocardia</taxon>
    </lineage>
</organism>
<sequence>MLDTTTGHPRTVTMLHAAQYPRRAYSDRSRTDPLRARPCRGGGARVVRVVSTDAGGPYHRGPIPGAAMGTTLAAALDDARRRGFVGRAGELAAFERALQGVDVTRVLFVHGPGGIGKSTLLDEMRRRARAAGRETVVLDGRDIGGSLPAVADPVAAATADGREPGPVLLVDGYELLTPLDRWFRTRLLPSLPASSVTVLAGREPPAPDWAADPGWRLLLDAHPLPRLDAAESEALLRGLGVAGPDRERLAALGRGHPLALVLLAEAGSDGPAPAALGDRPGLVADLCRVLVDDVPDEHHRIGLATCAHSFRTTQDLLAATVGDRASQVWRWLAMRPYTATTSQGLRLHDLVRDVFDAEFAQRSPDAYAELHRTIRMHTVTRLVAPGSVTRYRDATELILLHRRSPAEAELSVLRDGGAPAVSAATPGDHERMCAVAAASEGLHAEPACRHWLTTQPAGAHVARSDSGVEAVALHVLVDATTDTGPDPVVPAVLEAVSRRRALRPGERIGVCRFVGDLAGSQRSPVAVLTASVSASVEWLSRPVGWSVVTPVDEAYWRPFFDYLGFSVLARVPVPGGGEVTAFAWDRARLSLEAFLDMTGRRELTGETGPPPPELLRPAPMGRDAFDAAVRAALRDLSRPDRLAGCPLATTALGPDVRQVIVQTLDGLAAEPRGDVLLRVLDRTYLHGAPSQEAAAEVLGLPFSTYRRHLARATERLADLLWAREVNGGPGTDGHEPDRIRAGE</sequence>
<proteinExistence type="predicted"/>
<dbReference type="EMBL" id="CP002593">
    <property type="protein sequence ID" value="AEA24814.1"/>
    <property type="molecule type" value="Genomic_DNA"/>
</dbReference>
<dbReference type="Proteomes" id="UP000007809">
    <property type="component" value="Chromosome"/>
</dbReference>
<dbReference type="eggNOG" id="COG2909">
    <property type="taxonomic scope" value="Bacteria"/>
</dbReference>
<protein>
    <submittedName>
        <fullName evidence="2">AAA ATPase</fullName>
    </submittedName>
</protein>
<accession>F4CZY1</accession>